<proteinExistence type="predicted"/>
<feature type="compositionally biased region" description="Basic and acidic residues" evidence="1">
    <location>
        <begin position="346"/>
        <end position="358"/>
    </location>
</feature>
<feature type="compositionally biased region" description="Basic and acidic residues" evidence="1">
    <location>
        <begin position="498"/>
        <end position="523"/>
    </location>
</feature>
<dbReference type="Proteomes" id="UP000266841">
    <property type="component" value="Unassembled WGS sequence"/>
</dbReference>
<feature type="compositionally biased region" description="Basic and acidic residues" evidence="1">
    <location>
        <begin position="126"/>
        <end position="176"/>
    </location>
</feature>
<evidence type="ECO:0000256" key="1">
    <source>
        <dbReference type="SAM" id="MobiDB-lite"/>
    </source>
</evidence>
<accession>K0TIR8</accession>
<dbReference type="AlphaFoldDB" id="K0TIR8"/>
<feature type="compositionally biased region" description="Basic and acidic residues" evidence="1">
    <location>
        <begin position="53"/>
        <end position="62"/>
    </location>
</feature>
<name>K0TIR8_THAOC</name>
<feature type="compositionally biased region" description="Basic residues" evidence="1">
    <location>
        <begin position="450"/>
        <end position="460"/>
    </location>
</feature>
<feature type="compositionally biased region" description="Basic and acidic residues" evidence="1">
    <location>
        <begin position="11"/>
        <end position="24"/>
    </location>
</feature>
<feature type="compositionally biased region" description="Basic residues" evidence="1">
    <location>
        <begin position="276"/>
        <end position="286"/>
    </location>
</feature>
<sequence length="602" mass="63916">MDVDPVPIMGDEGRGAEEDPRTEAEGDENGTGRNDGPGTAAMDAGEGGEAAEEERGKTKEDGTNTTDDTSGSDDDGEEEKDAAGANSAAGDGENDGGRGDAASDEDDDDEEDEEEDDEDRPSSSGEEIKEEIKKPRAEENGDGAEGGKSDAENGKSDGGGDKPARNGGEADGKTEGDGEGGGLKLSSTDPAPSAPPAAAAPIVYPLLTGTLAYAVRDSVRRSVMRGNWRYENSHAAPPQAFELARTLDADEPFPAPGAAPAGGTYAGSFGVQHAVKTSKGKLKMRSRTVPETGVRLDFERRGTKARTREEGDSDDESDDGGGRDVYDVRGKGTNEFGVFELFGTATEEKDGGEEEGRRGGRPVVPRRASEAVPSALPPAPPGGIRLGGRRRRRREEEEGQEEEKSRRPRRRRVGGRPSPPHVARRGGRVPLRPARASHVRGAEPRPRGGPPHHRPVGHGRPRQDRGRPRELREVRVRAQVLGELQLVLPPQRTVPRSLLRERPRDQDEDRREGRDVPVPEEQRGVPQRGGRGSNFFGRYTITGTLTEDGVFTVFRHFQVPKLKVGKKKPAAAAGAGVGGGRGEGRGTAARPANGAAAAPPRP</sequence>
<dbReference type="OrthoDB" id="21449at2759"/>
<feature type="compositionally biased region" description="Basic and acidic residues" evidence="1">
    <location>
        <begin position="461"/>
        <end position="476"/>
    </location>
</feature>
<protein>
    <submittedName>
        <fullName evidence="2">Uncharacterized protein</fullName>
    </submittedName>
</protein>
<feature type="non-terminal residue" evidence="2">
    <location>
        <position position="602"/>
    </location>
</feature>
<feature type="region of interest" description="Disordered" evidence="1">
    <location>
        <begin position="562"/>
        <end position="602"/>
    </location>
</feature>
<feature type="compositionally biased region" description="Basic and acidic residues" evidence="1">
    <location>
        <begin position="320"/>
        <end position="332"/>
    </location>
</feature>
<feature type="compositionally biased region" description="Low complexity" evidence="1">
    <location>
        <begin position="586"/>
        <end position="602"/>
    </location>
</feature>
<feature type="region of interest" description="Disordered" evidence="1">
    <location>
        <begin position="276"/>
        <end position="532"/>
    </location>
</feature>
<evidence type="ECO:0000313" key="2">
    <source>
        <dbReference type="EMBL" id="EJK77515.1"/>
    </source>
</evidence>
<evidence type="ECO:0000313" key="3">
    <source>
        <dbReference type="Proteomes" id="UP000266841"/>
    </source>
</evidence>
<dbReference type="OMA" id="RYENSHA"/>
<feature type="compositionally biased region" description="Acidic residues" evidence="1">
    <location>
        <begin position="70"/>
        <end position="80"/>
    </location>
</feature>
<feature type="compositionally biased region" description="Acidic residues" evidence="1">
    <location>
        <begin position="102"/>
        <end position="119"/>
    </location>
</feature>
<dbReference type="EMBL" id="AGNL01000770">
    <property type="protein sequence ID" value="EJK77515.1"/>
    <property type="molecule type" value="Genomic_DNA"/>
</dbReference>
<gene>
    <name evidence="2" type="ORF">THAOC_00651</name>
</gene>
<organism evidence="2 3">
    <name type="scientific">Thalassiosira oceanica</name>
    <name type="common">Marine diatom</name>
    <dbReference type="NCBI Taxonomy" id="159749"/>
    <lineage>
        <taxon>Eukaryota</taxon>
        <taxon>Sar</taxon>
        <taxon>Stramenopiles</taxon>
        <taxon>Ochrophyta</taxon>
        <taxon>Bacillariophyta</taxon>
        <taxon>Coscinodiscophyceae</taxon>
        <taxon>Thalassiosirophycidae</taxon>
        <taxon>Thalassiosirales</taxon>
        <taxon>Thalassiosiraceae</taxon>
        <taxon>Thalassiosira</taxon>
    </lineage>
</organism>
<feature type="compositionally biased region" description="Basic and acidic residues" evidence="1">
    <location>
        <begin position="294"/>
        <end position="310"/>
    </location>
</feature>
<reference evidence="2 3" key="1">
    <citation type="journal article" date="2012" name="Genome Biol.">
        <title>Genome and low-iron response of an oceanic diatom adapted to chronic iron limitation.</title>
        <authorList>
            <person name="Lommer M."/>
            <person name="Specht M."/>
            <person name="Roy A.S."/>
            <person name="Kraemer L."/>
            <person name="Andreson R."/>
            <person name="Gutowska M.A."/>
            <person name="Wolf J."/>
            <person name="Bergner S.V."/>
            <person name="Schilhabel M.B."/>
            <person name="Klostermeier U.C."/>
            <person name="Beiko R.G."/>
            <person name="Rosenstiel P."/>
            <person name="Hippler M."/>
            <person name="Laroche J."/>
        </authorList>
    </citation>
    <scope>NUCLEOTIDE SEQUENCE [LARGE SCALE GENOMIC DNA]</scope>
    <source>
        <strain evidence="2 3">CCMP1005</strain>
    </source>
</reference>
<feature type="region of interest" description="Disordered" evidence="1">
    <location>
        <begin position="1"/>
        <end position="198"/>
    </location>
</feature>
<comment type="caution">
    <text evidence="2">The sequence shown here is derived from an EMBL/GenBank/DDBJ whole genome shotgun (WGS) entry which is preliminary data.</text>
</comment>
<keyword evidence="3" id="KW-1185">Reference proteome</keyword>